<proteinExistence type="predicted"/>
<dbReference type="AlphaFoldDB" id="X1LZX7"/>
<feature type="non-terminal residue" evidence="1">
    <location>
        <position position="83"/>
    </location>
</feature>
<dbReference type="EMBL" id="BARV01003762">
    <property type="protein sequence ID" value="GAI11376.1"/>
    <property type="molecule type" value="Genomic_DNA"/>
</dbReference>
<dbReference type="Gene3D" id="3.40.50.720">
    <property type="entry name" value="NAD(P)-binding Rossmann-like Domain"/>
    <property type="match status" value="1"/>
</dbReference>
<sequence>MEREIVNKKAGGCLKTGSMCGEKKTRIDLCVIGAGRVGTTVSYTLAEKELPNIRLKAISSRSMESLNRAKKILGSKAADVIFT</sequence>
<name>X1LZX7_9ZZZZ</name>
<evidence type="ECO:0000313" key="1">
    <source>
        <dbReference type="EMBL" id="GAI11376.1"/>
    </source>
</evidence>
<accession>X1LZX7</accession>
<gene>
    <name evidence="1" type="ORF">S06H3_08793</name>
</gene>
<protein>
    <submittedName>
        <fullName evidence="1">Uncharacterized protein</fullName>
    </submittedName>
</protein>
<reference evidence="1" key="1">
    <citation type="journal article" date="2014" name="Front. Microbiol.">
        <title>High frequency of phylogenetically diverse reductive dehalogenase-homologous genes in deep subseafloor sedimentary metagenomes.</title>
        <authorList>
            <person name="Kawai M."/>
            <person name="Futagami T."/>
            <person name="Toyoda A."/>
            <person name="Takaki Y."/>
            <person name="Nishi S."/>
            <person name="Hori S."/>
            <person name="Arai W."/>
            <person name="Tsubouchi T."/>
            <person name="Morono Y."/>
            <person name="Uchiyama I."/>
            <person name="Ito T."/>
            <person name="Fujiyama A."/>
            <person name="Inagaki F."/>
            <person name="Takami H."/>
        </authorList>
    </citation>
    <scope>NUCLEOTIDE SEQUENCE</scope>
    <source>
        <strain evidence="1">Expedition CK06-06</strain>
    </source>
</reference>
<organism evidence="1">
    <name type="scientific">marine sediment metagenome</name>
    <dbReference type="NCBI Taxonomy" id="412755"/>
    <lineage>
        <taxon>unclassified sequences</taxon>
        <taxon>metagenomes</taxon>
        <taxon>ecological metagenomes</taxon>
    </lineage>
</organism>
<comment type="caution">
    <text evidence="1">The sequence shown here is derived from an EMBL/GenBank/DDBJ whole genome shotgun (WGS) entry which is preliminary data.</text>
</comment>